<dbReference type="AlphaFoldDB" id="A0A183FG09"/>
<organism evidence="2 3">
    <name type="scientific">Heligmosomoides polygyrus</name>
    <name type="common">Parasitic roundworm</name>
    <dbReference type="NCBI Taxonomy" id="6339"/>
    <lineage>
        <taxon>Eukaryota</taxon>
        <taxon>Metazoa</taxon>
        <taxon>Ecdysozoa</taxon>
        <taxon>Nematoda</taxon>
        <taxon>Chromadorea</taxon>
        <taxon>Rhabditida</taxon>
        <taxon>Rhabditina</taxon>
        <taxon>Rhabditomorpha</taxon>
        <taxon>Strongyloidea</taxon>
        <taxon>Heligmosomidae</taxon>
        <taxon>Heligmosomoides</taxon>
    </lineage>
</organism>
<evidence type="ECO:0000313" key="2">
    <source>
        <dbReference type="Proteomes" id="UP000050761"/>
    </source>
</evidence>
<dbReference type="WBParaSite" id="HPBE_0000553001-mRNA-1">
    <property type="protein sequence ID" value="HPBE_0000553001-mRNA-1"/>
    <property type="gene ID" value="HPBE_0000553001"/>
</dbReference>
<sequence>MPGGGSNRTGSAKAVRSAFATGHDQRGSVLISAGFIVIWPADYRQKQSGTVRWREVGLNWLSLRQQGQRRFAIEGTARWRRELPQLDLDDESVSAMYTTIGGSRKNGGDEKMRGND</sequence>
<gene>
    <name evidence="1" type="ORF">HPBE_LOCUS5531</name>
</gene>
<dbReference type="EMBL" id="UZAH01025489">
    <property type="protein sequence ID" value="VDO64914.1"/>
    <property type="molecule type" value="Genomic_DNA"/>
</dbReference>
<dbReference type="Proteomes" id="UP000050761">
    <property type="component" value="Unassembled WGS sequence"/>
</dbReference>
<name>A0A183FG09_HELPZ</name>
<keyword evidence="2" id="KW-1185">Reference proteome</keyword>
<evidence type="ECO:0000313" key="1">
    <source>
        <dbReference type="EMBL" id="VDO64914.1"/>
    </source>
</evidence>
<reference evidence="3" key="2">
    <citation type="submission" date="2019-09" db="UniProtKB">
        <authorList>
            <consortium name="WormBaseParasite"/>
        </authorList>
    </citation>
    <scope>IDENTIFICATION</scope>
</reference>
<reference evidence="1 2" key="1">
    <citation type="submission" date="2018-11" db="EMBL/GenBank/DDBJ databases">
        <authorList>
            <consortium name="Pathogen Informatics"/>
        </authorList>
    </citation>
    <scope>NUCLEOTIDE SEQUENCE [LARGE SCALE GENOMIC DNA]</scope>
</reference>
<proteinExistence type="predicted"/>
<evidence type="ECO:0000313" key="3">
    <source>
        <dbReference type="WBParaSite" id="HPBE_0000553001-mRNA-1"/>
    </source>
</evidence>
<accession>A0A3P7Y2K4</accession>
<accession>A0A183FG09</accession>
<protein>
    <submittedName>
        <fullName evidence="3">Transposase</fullName>
    </submittedName>
</protein>